<evidence type="ECO:0000259" key="7">
    <source>
        <dbReference type="Pfam" id="PF14322"/>
    </source>
</evidence>
<dbReference type="Proteomes" id="UP000014174">
    <property type="component" value="Unassembled WGS sequence"/>
</dbReference>
<dbReference type="InterPro" id="IPR011990">
    <property type="entry name" value="TPR-like_helical_dom_sf"/>
</dbReference>
<dbReference type="RefSeq" id="WP_016194001.1">
    <property type="nucleotide sequence ID" value="NZ_AQPN01000024.1"/>
</dbReference>
<evidence type="ECO:0000313" key="8">
    <source>
        <dbReference type="EMBL" id="EOR96111.1"/>
    </source>
</evidence>
<feature type="domain" description="SusD-like N-terminal" evidence="7">
    <location>
        <begin position="71"/>
        <end position="240"/>
    </location>
</feature>
<dbReference type="SUPFAM" id="SSF48452">
    <property type="entry name" value="TPR-like"/>
    <property type="match status" value="1"/>
</dbReference>
<dbReference type="CDD" id="cd08977">
    <property type="entry name" value="SusD"/>
    <property type="match status" value="1"/>
</dbReference>
<keyword evidence="9" id="KW-1185">Reference proteome</keyword>
<protein>
    <submittedName>
        <fullName evidence="8">Putative outer membrane protein</fullName>
    </submittedName>
</protein>
<comment type="similarity">
    <text evidence="2">Belongs to the SusD family.</text>
</comment>
<feature type="domain" description="RagB/SusD" evidence="6">
    <location>
        <begin position="361"/>
        <end position="452"/>
    </location>
</feature>
<dbReference type="EMBL" id="AQPN01000024">
    <property type="protein sequence ID" value="EOR96111.1"/>
    <property type="molecule type" value="Genomic_DNA"/>
</dbReference>
<dbReference type="InterPro" id="IPR033985">
    <property type="entry name" value="SusD-like_N"/>
</dbReference>
<dbReference type="AlphaFoldDB" id="R9GWI4"/>
<dbReference type="Gene3D" id="1.25.40.390">
    <property type="match status" value="1"/>
</dbReference>
<dbReference type="eggNOG" id="COG3193">
    <property type="taxonomic scope" value="Bacteria"/>
</dbReference>
<sequence>MKKKFILLLSIGVMLNYSCQKDLLYPESQTQVTSDEAYLPFTTVPRIQAQVLGLYGGLRNGGFLGGRYQVYNEIKADNWINQSTNGVTGSSTWNESVGTTTDEVQNLWRIAYGVINNCNLFIDGMAAKGSTVVTAAQNTNYVAEAKFIRGLSYYCLLQMYARPFIDGNGSKPGLPLRLTGNSTVGNYDLARSTVAEVYAQILADLNAAEAGLPTTYADATTIASRAHVNTAIALKTRVYLAMQNYASVITEANKIVSAAAPFTATTGVPFALQADIANVFKAPYNTTESVFSIPFNATETPGTQNQLGYYFYNNGAALSAEYYINPQGIAGNTGWKATDKRRTSLIGTSTNTARLGFQYLAKYATPTPYTDWAPVIRYSEVLLNLAEARVRSTNIVDPQAVALLNAVRNRSDATTTFTTASFATAAALNTAILTERNIEFLGEGLRNSDLMRLGLPIPAKSSIPAVPYEDSRYIWPIPGNELLYNKLITNN</sequence>
<evidence type="ECO:0000259" key="6">
    <source>
        <dbReference type="Pfam" id="PF07980"/>
    </source>
</evidence>
<evidence type="ECO:0000256" key="1">
    <source>
        <dbReference type="ARBA" id="ARBA00004442"/>
    </source>
</evidence>
<dbReference type="Pfam" id="PF07980">
    <property type="entry name" value="SusD_RagB"/>
    <property type="match status" value="1"/>
</dbReference>
<keyword evidence="5" id="KW-0998">Cell outer membrane</keyword>
<comment type="subcellular location">
    <subcellularLocation>
        <location evidence="1">Cell outer membrane</location>
    </subcellularLocation>
</comment>
<evidence type="ECO:0000256" key="2">
    <source>
        <dbReference type="ARBA" id="ARBA00006275"/>
    </source>
</evidence>
<evidence type="ECO:0000256" key="3">
    <source>
        <dbReference type="ARBA" id="ARBA00022729"/>
    </source>
</evidence>
<dbReference type="GO" id="GO:0009279">
    <property type="term" value="C:cell outer membrane"/>
    <property type="evidence" value="ECO:0007669"/>
    <property type="project" value="UniProtKB-SubCell"/>
</dbReference>
<organism evidence="8 9">
    <name type="scientific">Arcticibacter svalbardensis MN12-7</name>
    <dbReference type="NCBI Taxonomy" id="1150600"/>
    <lineage>
        <taxon>Bacteria</taxon>
        <taxon>Pseudomonadati</taxon>
        <taxon>Bacteroidota</taxon>
        <taxon>Sphingobacteriia</taxon>
        <taxon>Sphingobacteriales</taxon>
        <taxon>Sphingobacteriaceae</taxon>
        <taxon>Arcticibacter</taxon>
    </lineage>
</organism>
<dbReference type="Pfam" id="PF14322">
    <property type="entry name" value="SusD-like_3"/>
    <property type="match status" value="1"/>
</dbReference>
<dbReference type="OrthoDB" id="9792139at2"/>
<accession>R9GWI4</accession>
<dbReference type="InterPro" id="IPR012944">
    <property type="entry name" value="SusD_RagB_dom"/>
</dbReference>
<keyword evidence="3" id="KW-0732">Signal</keyword>
<evidence type="ECO:0000256" key="4">
    <source>
        <dbReference type="ARBA" id="ARBA00023136"/>
    </source>
</evidence>
<proteinExistence type="inferred from homology"/>
<keyword evidence="4" id="KW-0472">Membrane</keyword>
<dbReference type="STRING" id="1150600.ADIARSV_0755"/>
<comment type="caution">
    <text evidence="8">The sequence shown here is derived from an EMBL/GenBank/DDBJ whole genome shotgun (WGS) entry which is preliminary data.</text>
</comment>
<gene>
    <name evidence="8" type="ORF">ADIARSV_0755</name>
</gene>
<evidence type="ECO:0000256" key="5">
    <source>
        <dbReference type="ARBA" id="ARBA00023237"/>
    </source>
</evidence>
<evidence type="ECO:0000313" key="9">
    <source>
        <dbReference type="Proteomes" id="UP000014174"/>
    </source>
</evidence>
<reference evidence="8 9" key="1">
    <citation type="journal article" date="2013" name="Genome Announc.">
        <title>Draft Genome Sequence of Arcticibacter svalbardensis Strain MN12-7T, a Member of the Family Sphingobacteriaceae Isolated from an Arctic Soil Sample.</title>
        <authorList>
            <person name="Shivaji S."/>
            <person name="Ara S."/>
            <person name="Prasad S."/>
            <person name="Manasa B.P."/>
            <person name="Begum Z."/>
            <person name="Singh A."/>
            <person name="Kumar Pinnaka A."/>
        </authorList>
    </citation>
    <scope>NUCLEOTIDE SEQUENCE [LARGE SCALE GENOMIC DNA]</scope>
    <source>
        <strain evidence="8 9">MN12-7</strain>
    </source>
</reference>
<name>R9GWI4_9SPHI</name>